<gene>
    <name evidence="4" type="ORF">BP6252_09546</name>
</gene>
<keyword evidence="1" id="KW-0808">Transferase</keyword>
<feature type="transmembrane region" description="Helical" evidence="2">
    <location>
        <begin position="1178"/>
        <end position="1195"/>
    </location>
</feature>
<feature type="transmembrane region" description="Helical" evidence="2">
    <location>
        <begin position="930"/>
        <end position="951"/>
    </location>
</feature>
<dbReference type="Pfam" id="PF00534">
    <property type="entry name" value="Glycos_transf_1"/>
    <property type="match status" value="1"/>
</dbReference>
<evidence type="ECO:0000256" key="1">
    <source>
        <dbReference type="ARBA" id="ARBA00022676"/>
    </source>
</evidence>
<dbReference type="SUPFAM" id="SSF53756">
    <property type="entry name" value="UDP-Glycosyltransferase/glycogen phosphorylase"/>
    <property type="match status" value="1"/>
</dbReference>
<sequence>MASFFQPITFNPNTTTTAPISSSPHFLVYTNSILTPAELFATWVQYLLLLVGVGAMALPLLKITKGQLFAGVSWALSKRRKKQVAAEIESMAEFDETSECLTGVTLDDLTPTASFRLSSVKTFGYLRHYDGDVEEFLERPYDLHILPIHHFMDLDEEGHAFRIPAGSATNLWVAIEQVDFAPLIAQNSDPTILAKWLTSLCVDSGIIGIAIDSKILKVPGFQHLLRHLAQQQVEVLLSTDASLAVSMDDLNLVSGLISRNACILENGLRRDFFQADKLRTSLARASQARKSNPNFFIGLYDLWHSQPAPAVIRRSHKFANFHSAVFAHGPAAEAEAIPSQVCLGAFDWIKRSDVVQAQKNWMESFRPSPSNELDPNFICDSLINLEDIVPGICNSLERGAGNCEDNPFETEEYIEVEPPSLMQAPPRLDFWRVSSQGKDLCNTGCYDLREELFDEQYAAILSAQEHLQSIKMLQEFHDRDQVKVLGTLDNYLETKSNPHELVASLAAGLRTGDITIFQGLDSGFTLPDCHGHFWAVARQGYHTNVVTLYLSLKAPDLVTTIVHCYLAQFGIPRQQRLEIELDILRAENPALELHPRLAHELSTATYSELLFLVEQLTVTVTKHPILDAVLKKAEHLLVEEPSRLSYIKSHSNDLLAQKITIREVLEIRLEHFTRHNIDPIPNIDKLVRLYSTIEMAMLNALLSNDEDLLARLSAPVFEAYESPPEEFDVCNDLYALFFFCSLRRRAFEEVCMETTDRCPLFLQQHDQAAVFAELWMLGSQCEIYFGIKPRALGRIIYDDYRDYLKVFPPPVEAWNGVDVFSAFSKGAAEIEDIDLESVEKQPPQSLRERLIKASFLSIFCVPAMVDVGLLTFVGRGLYLTAFMSLEERVMANYAILASLLLTAGVTGWSGSTGGFYLYQSAYHNMNHFMVHSVSGGFMITLLLAVCGFFAFAREYSWYAGSLFAAYLIVLSTYLNLLGIMATMHREGAPFKSGRTVLGQCLLITLLSPLITSFVNGRDVWIYLLVLYVFLGVLIYNYVLLCREWGTWPEKIYQTKEQEILDWHEKKEAFMTNDPEKRQPPNGDVKLRIKRASEALMIAIKKYSPRSKNKDPYVAKLAAGHEYVVWLLKKESNGQPLPVPYSGTWIVQTKLAVANQQQIGRGLKEHSPFLLFHVAKYDLAQNVGLFLVALLDRWIAITMSDNGHGINMYYNHRARYGVAFGLLYFLLCAVSLDVVLQRYWGQTGRQSSERLANILDFESTEAAESRQEKRRWFRALRELFWVMVGIFGMTTLGIWLFVSDHKQIILYLAYVVGYSSVIIFQFNRVFTMDIRIHVRIVFMSAFGGYIAGIILHSIPGIQDFFYIDIIALCSASISAAFGTWINSDFCDDVSREIYVEAETEQATNWKLHSQKLVGSRHACSRLNTKELEKIQGAECRYDDNSALSRGIKQVIAKGILSTNTNITDVFPRAKEFLQYTRELWSKQKLRLITVPREEFEAAGGDEIFAGSYRRNDVLTVIVGLPSKSSWRNVSDDAYNEIATQLAAEAMFHECCEAMMRVPHACATAVELLLNPEEEISTRMLVQFAWASTADLRRIVANTNREMLRHIALGCEMNVEWENMPEDVRIAVVSRAVGRSFAKTKILNKWLDGRSCSIELQDLYLQQCLAIRQAVFWRIGLHEKAGWNSLEVSVAERHWKRSPVEVEQTRRHRLQSLIWHIYDISFLFLTFVATISRAGSDCGRELWYVVSGSRSQAIVVWVLLKVWKVCLWSKNFWVRMILLPKNTTYEKYNEWLTKGAKRTLTYGRIVENHPNGTRSGFLVFSQYGFNLRIYDGLFEKEPTNKDHFSATYDQDGRLDQLMRMKSEDGEFVSTTHWMYSYDDEEDFGSPSRRTLYQQNASQDCDEFYDEHGRIATGECLKNGARFRFVYKYDHRVTESSSNILSAVFTSVDIDEPVVFQVFWCLPSPILDDVWIPTDRVQCVIKASTDKVEEISWSYDHKRDPVIKRNTRPVYSEIYTDADVMDGFEDEYGILVKPTMNAFQDEDLLYFTDLATIEAYADDTDWLDEEDLEIKGLREWRRSGMPSFRGKSKSVTSIRKLPTGVLRASLWKQWASTTSLDAMTACLLDERILRKEPLLKKYWSLRDSGFFEKAKNELEANLETIVSSMEFPDELSQKINLAIKPADLFSMGLSKDANFIISRPEQTYIDTDNRLAVMFTDTGCWPDAPGGVSNCRRDLVEGHTTIRNYALTEAANEFGIPRFNIEKNVQLIKNLPLWGLDGKSPTHGLYENLLQTQVGRRIRLTRVEEDIQGIFVPLLTSWVRGCRTHRLTRDNLTEMTDVILNMNSYFEENDYLTTWRSKEVRKAWREAWLCEYASPNISNPNDSFDIERPTAKDFDEALELFVCYFFVYSIKVPEHVPRVYQSTHHGISSLYGMILKIRRGTTWGIWDHAIMLRESLLNVSPAQCILPIAVQTMLIGAMKVAAHLAYMHADVILPCTAIYNPTWEAEIGSDEGLRSSAKLFYRKIDPITNGISSMDKFKPVGKPQTSSPTAIMLSNVQFIKDVKNAVLAAGVIINDFGFKDYNLVVFGAQDRQPAYAIETEEMIAELGIGKTVKLGGFGSPSVVLKDAWLFMNSSLSEGLPLAIGEAALSGVPIVATEVGATAQVLTDADDPTILYGEIVPPNDPVALARAQIQLLAMIGPWAKYTTDDVPPPPLPSKFTPQDVEWISARMHSKADDRQALGLKLRDVVLRKFNGDRYLREHEQMYWVQRHMARQRADPQLEQFKHTHPRFGESLKVKMVEPPDSTLFKGRWQEFDRKKLC</sequence>
<dbReference type="Gene3D" id="3.40.50.2000">
    <property type="entry name" value="Glycogen Phosphorylase B"/>
    <property type="match status" value="1"/>
</dbReference>
<feature type="transmembrane region" description="Helical" evidence="2">
    <location>
        <begin position="1303"/>
        <end position="1321"/>
    </location>
</feature>
<keyword evidence="2" id="KW-0812">Transmembrane</keyword>
<evidence type="ECO:0000313" key="4">
    <source>
        <dbReference type="EMBL" id="RDW68150.1"/>
    </source>
</evidence>
<dbReference type="OrthoDB" id="2582433at2759"/>
<name>A0A3D8R2H7_9HELO</name>
<dbReference type="Proteomes" id="UP000256645">
    <property type="component" value="Unassembled WGS sequence"/>
</dbReference>
<keyword evidence="2" id="KW-0472">Membrane</keyword>
<proteinExistence type="predicted"/>
<reference evidence="4 5" key="1">
    <citation type="journal article" date="2018" name="IMA Fungus">
        <title>IMA Genome-F 9: Draft genome sequence of Annulohypoxylon stygium, Aspergillus mulundensis, Berkeleyomyces basicola (syn. Thielaviopsis basicola), Ceratocystis smalleyi, two Cercospora beticola strains, Coleophoma cylindrospora, Fusarium fracticaudum, Phialophora cf. hyalina, and Morchella septimelata.</title>
        <authorList>
            <person name="Wingfield B.D."/>
            <person name="Bills G.F."/>
            <person name="Dong Y."/>
            <person name="Huang W."/>
            <person name="Nel W.J."/>
            <person name="Swalarsk-Parry B.S."/>
            <person name="Vaghefi N."/>
            <person name="Wilken P.M."/>
            <person name="An Z."/>
            <person name="de Beer Z.W."/>
            <person name="De Vos L."/>
            <person name="Chen L."/>
            <person name="Duong T.A."/>
            <person name="Gao Y."/>
            <person name="Hammerbacher A."/>
            <person name="Kikkert J.R."/>
            <person name="Li Y."/>
            <person name="Li H."/>
            <person name="Li K."/>
            <person name="Li Q."/>
            <person name="Liu X."/>
            <person name="Ma X."/>
            <person name="Naidoo K."/>
            <person name="Pethybridge S.J."/>
            <person name="Sun J."/>
            <person name="Steenkamp E.T."/>
            <person name="van der Nest M.A."/>
            <person name="van Wyk S."/>
            <person name="Wingfield M.J."/>
            <person name="Xiong C."/>
            <person name="Yue Q."/>
            <person name="Zhang X."/>
        </authorList>
    </citation>
    <scope>NUCLEOTIDE SEQUENCE [LARGE SCALE GENOMIC DNA]</scope>
    <source>
        <strain evidence="4 5">BP6252</strain>
    </source>
</reference>
<protein>
    <recommendedName>
        <fullName evidence="3">Glycosyl transferase family 1 domain-containing protein</fullName>
    </recommendedName>
</protein>
<evidence type="ECO:0000313" key="5">
    <source>
        <dbReference type="Proteomes" id="UP000256645"/>
    </source>
</evidence>
<organism evidence="4 5">
    <name type="scientific">Coleophoma cylindrospora</name>
    <dbReference type="NCBI Taxonomy" id="1849047"/>
    <lineage>
        <taxon>Eukaryota</taxon>
        <taxon>Fungi</taxon>
        <taxon>Dikarya</taxon>
        <taxon>Ascomycota</taxon>
        <taxon>Pezizomycotina</taxon>
        <taxon>Leotiomycetes</taxon>
        <taxon>Helotiales</taxon>
        <taxon>Dermateaceae</taxon>
        <taxon>Coleophoma</taxon>
    </lineage>
</organism>
<keyword evidence="5" id="KW-1185">Reference proteome</keyword>
<accession>A0A3D8R2H7</accession>
<dbReference type="EMBL" id="PDLM01000010">
    <property type="protein sequence ID" value="RDW68150.1"/>
    <property type="molecule type" value="Genomic_DNA"/>
</dbReference>
<feature type="transmembrane region" description="Helical" evidence="2">
    <location>
        <begin position="1020"/>
        <end position="1040"/>
    </location>
</feature>
<feature type="transmembrane region" description="Helical" evidence="2">
    <location>
        <begin position="893"/>
        <end position="918"/>
    </location>
</feature>
<feature type="transmembrane region" description="Helical" evidence="2">
    <location>
        <begin position="1215"/>
        <end position="1235"/>
    </location>
</feature>
<dbReference type="STRING" id="1849047.A0A3D8R2H7"/>
<dbReference type="InterPro" id="IPR001296">
    <property type="entry name" value="Glyco_trans_1"/>
</dbReference>
<dbReference type="PANTHER" id="PTHR12526:SF630">
    <property type="entry name" value="GLYCOSYLTRANSFERASE"/>
    <property type="match status" value="1"/>
</dbReference>
<feature type="domain" description="Glycosyl transferase family 1" evidence="3">
    <location>
        <begin position="2534"/>
        <end position="2692"/>
    </location>
</feature>
<dbReference type="GO" id="GO:0016757">
    <property type="term" value="F:glycosyltransferase activity"/>
    <property type="evidence" value="ECO:0007669"/>
    <property type="project" value="UniProtKB-KW"/>
</dbReference>
<keyword evidence="2" id="KW-1133">Transmembrane helix</keyword>
<feature type="transmembrane region" description="Helical" evidence="2">
    <location>
        <begin position="1333"/>
        <end position="1353"/>
    </location>
</feature>
<comment type="caution">
    <text evidence="4">The sequence shown here is derived from an EMBL/GenBank/DDBJ whole genome shotgun (WGS) entry which is preliminary data.</text>
</comment>
<evidence type="ECO:0000256" key="2">
    <source>
        <dbReference type="SAM" id="Phobius"/>
    </source>
</evidence>
<feature type="transmembrane region" description="Helical" evidence="2">
    <location>
        <begin position="1278"/>
        <end position="1297"/>
    </location>
</feature>
<dbReference type="PANTHER" id="PTHR12526">
    <property type="entry name" value="GLYCOSYLTRANSFERASE"/>
    <property type="match status" value="1"/>
</dbReference>
<feature type="transmembrane region" description="Helical" evidence="2">
    <location>
        <begin position="43"/>
        <end position="61"/>
    </location>
</feature>
<evidence type="ECO:0000259" key="3">
    <source>
        <dbReference type="Pfam" id="PF00534"/>
    </source>
</evidence>
<keyword evidence="1" id="KW-0328">Glycosyltransferase</keyword>
<feature type="transmembrane region" description="Helical" evidence="2">
    <location>
        <begin position="850"/>
        <end position="873"/>
    </location>
</feature>
<feature type="transmembrane region" description="Helical" evidence="2">
    <location>
        <begin position="957"/>
        <end position="976"/>
    </location>
</feature>